<dbReference type="Gene3D" id="2.60.40.10">
    <property type="entry name" value="Immunoglobulins"/>
    <property type="match status" value="2"/>
</dbReference>
<protein>
    <recommendedName>
        <fullName evidence="4">Ig-like domain-containing protein</fullName>
    </recommendedName>
</protein>
<evidence type="ECO:0000256" key="3">
    <source>
        <dbReference type="SAM" id="MobiDB-lite"/>
    </source>
</evidence>
<dbReference type="SMART" id="SM00409">
    <property type="entry name" value="IG"/>
    <property type="match status" value="2"/>
</dbReference>
<dbReference type="InterPro" id="IPR013783">
    <property type="entry name" value="Ig-like_fold"/>
</dbReference>
<dbReference type="Ensembl" id="ENSPKIT00000027600.1">
    <property type="protein sequence ID" value="ENSPKIP00000003638.1"/>
    <property type="gene ID" value="ENSPKIG00000021057.1"/>
</dbReference>
<dbReference type="GO" id="GO:0055013">
    <property type="term" value="P:cardiac muscle cell development"/>
    <property type="evidence" value="ECO:0007669"/>
    <property type="project" value="UniProtKB-ARBA"/>
</dbReference>
<feature type="domain" description="Ig-like" evidence="4">
    <location>
        <begin position="8"/>
        <end position="100"/>
    </location>
</feature>
<dbReference type="GO" id="GO:0003007">
    <property type="term" value="P:heart morphogenesis"/>
    <property type="evidence" value="ECO:0007669"/>
    <property type="project" value="UniProtKB-ARBA"/>
</dbReference>
<proteinExistence type="predicted"/>
<keyword evidence="2" id="KW-0393">Immunoglobulin domain</keyword>
<dbReference type="InterPro" id="IPR003599">
    <property type="entry name" value="Ig_sub"/>
</dbReference>
<feature type="domain" description="Ig-like" evidence="4">
    <location>
        <begin position="112"/>
        <end position="193"/>
    </location>
</feature>
<sequence>MERFVQKPTFIQPIVNCIVHHGEVARFHACVCGIPAPDISWFHNQQLIKPTKNVVFHFDEMTNIATLIIVDAFLEHAGQYICKATNHAGDTVCSATLYITNEGKIKFQSVLEGDPAIFSCELVAWPSPTVLWFHNNRPIQKEFRRRVHNESNMHVYTSSLVIDSIKEKDSGSYRVMAINTEGSAESTASLLVSLREEQDANFLSFLRRSESTHESTESLVEQRREMKFRVDLRCVGSPFDKKSKAFRGRTQSRNTLMRTTGKKPTSPNDILTC</sequence>
<dbReference type="InterPro" id="IPR036179">
    <property type="entry name" value="Ig-like_dom_sf"/>
</dbReference>
<evidence type="ECO:0000313" key="6">
    <source>
        <dbReference type="Proteomes" id="UP000261540"/>
    </source>
</evidence>
<dbReference type="InterPro" id="IPR007110">
    <property type="entry name" value="Ig-like_dom"/>
</dbReference>
<name>A0A3B3QBV4_9TELE</name>
<organism evidence="5 6">
    <name type="scientific">Paramormyrops kingsleyae</name>
    <dbReference type="NCBI Taxonomy" id="1676925"/>
    <lineage>
        <taxon>Eukaryota</taxon>
        <taxon>Metazoa</taxon>
        <taxon>Chordata</taxon>
        <taxon>Craniata</taxon>
        <taxon>Vertebrata</taxon>
        <taxon>Euteleostomi</taxon>
        <taxon>Actinopterygii</taxon>
        <taxon>Neopterygii</taxon>
        <taxon>Teleostei</taxon>
        <taxon>Osteoglossocephala</taxon>
        <taxon>Osteoglossomorpha</taxon>
        <taxon>Osteoglossiformes</taxon>
        <taxon>Mormyridae</taxon>
        <taxon>Paramormyrops</taxon>
    </lineage>
</organism>
<keyword evidence="6" id="KW-1185">Reference proteome</keyword>
<reference evidence="5" key="2">
    <citation type="submission" date="2025-09" db="UniProtKB">
        <authorList>
            <consortium name="Ensembl"/>
        </authorList>
    </citation>
    <scope>IDENTIFICATION</scope>
</reference>
<dbReference type="AlphaFoldDB" id="A0A3B3QBV4"/>
<dbReference type="FunFam" id="2.60.40.10:FF:000032">
    <property type="entry name" value="palladin isoform X1"/>
    <property type="match status" value="1"/>
</dbReference>
<dbReference type="SUPFAM" id="SSF48726">
    <property type="entry name" value="Immunoglobulin"/>
    <property type="match status" value="2"/>
</dbReference>
<evidence type="ECO:0000256" key="2">
    <source>
        <dbReference type="ARBA" id="ARBA00023319"/>
    </source>
</evidence>
<evidence type="ECO:0000256" key="1">
    <source>
        <dbReference type="ARBA" id="ARBA00023157"/>
    </source>
</evidence>
<feature type="region of interest" description="Disordered" evidence="3">
    <location>
        <begin position="247"/>
        <end position="273"/>
    </location>
</feature>
<dbReference type="InterPro" id="IPR003598">
    <property type="entry name" value="Ig_sub2"/>
</dbReference>
<dbReference type="InterPro" id="IPR013098">
    <property type="entry name" value="Ig_I-set"/>
</dbReference>
<dbReference type="SMART" id="SM00408">
    <property type="entry name" value="IGc2"/>
    <property type="match status" value="2"/>
</dbReference>
<dbReference type="Proteomes" id="UP000261540">
    <property type="component" value="Unplaced"/>
</dbReference>
<accession>A0A3B3QBV4</accession>
<dbReference type="GeneTree" id="ENSGT01110000267173"/>
<dbReference type="PROSITE" id="PS50835">
    <property type="entry name" value="IG_LIKE"/>
    <property type="match status" value="2"/>
</dbReference>
<dbReference type="PANTHER" id="PTHR47633">
    <property type="entry name" value="IMMUNOGLOBULIN"/>
    <property type="match status" value="1"/>
</dbReference>
<dbReference type="Pfam" id="PF07679">
    <property type="entry name" value="I-set"/>
    <property type="match status" value="2"/>
</dbReference>
<dbReference type="STRING" id="1676925.ENSPKIP00000003638"/>
<reference evidence="5" key="1">
    <citation type="submission" date="2025-08" db="UniProtKB">
        <authorList>
            <consortium name="Ensembl"/>
        </authorList>
    </citation>
    <scope>IDENTIFICATION</scope>
</reference>
<keyword evidence="1" id="KW-1015">Disulfide bond</keyword>
<evidence type="ECO:0000259" key="4">
    <source>
        <dbReference type="PROSITE" id="PS50835"/>
    </source>
</evidence>
<evidence type="ECO:0000313" key="5">
    <source>
        <dbReference type="Ensembl" id="ENSPKIP00000003638.1"/>
    </source>
</evidence>
<feature type="compositionally biased region" description="Polar residues" evidence="3">
    <location>
        <begin position="249"/>
        <end position="273"/>
    </location>
</feature>
<dbReference type="FunFam" id="2.60.40.10:FF:000107">
    <property type="entry name" value="Myosin, light chain kinase a"/>
    <property type="match status" value="1"/>
</dbReference>